<evidence type="ECO:0000256" key="1">
    <source>
        <dbReference type="SAM" id="MobiDB-lite"/>
    </source>
</evidence>
<evidence type="ECO:0000313" key="3">
    <source>
        <dbReference type="Proteomes" id="UP000823941"/>
    </source>
</evidence>
<dbReference type="EMBL" id="JAHIBW010000015">
    <property type="protein sequence ID" value="KAG7303795.1"/>
    <property type="molecule type" value="Genomic_DNA"/>
</dbReference>
<organism evidence="2 3">
    <name type="scientific">Plutella xylostella</name>
    <name type="common">Diamondback moth</name>
    <name type="synonym">Plutella maculipennis</name>
    <dbReference type="NCBI Taxonomy" id="51655"/>
    <lineage>
        <taxon>Eukaryota</taxon>
        <taxon>Metazoa</taxon>
        <taxon>Ecdysozoa</taxon>
        <taxon>Arthropoda</taxon>
        <taxon>Hexapoda</taxon>
        <taxon>Insecta</taxon>
        <taxon>Pterygota</taxon>
        <taxon>Neoptera</taxon>
        <taxon>Endopterygota</taxon>
        <taxon>Lepidoptera</taxon>
        <taxon>Glossata</taxon>
        <taxon>Ditrysia</taxon>
        <taxon>Yponomeutoidea</taxon>
        <taxon>Plutellidae</taxon>
        <taxon>Plutella</taxon>
    </lineage>
</organism>
<name>A0ABQ7QG86_PLUXY</name>
<gene>
    <name evidence="2" type="ORF">JYU34_010691</name>
</gene>
<dbReference type="Proteomes" id="UP000823941">
    <property type="component" value="Chromosome 15"/>
</dbReference>
<feature type="region of interest" description="Disordered" evidence="1">
    <location>
        <begin position="1"/>
        <end position="39"/>
    </location>
</feature>
<reference evidence="2 3" key="1">
    <citation type="submission" date="2021-06" db="EMBL/GenBank/DDBJ databases">
        <title>A haploid diamondback moth (Plutella xylostella L.) genome assembly resolves 31 chromosomes and identifies a diamide resistance mutation.</title>
        <authorList>
            <person name="Ward C.M."/>
            <person name="Perry K.D."/>
            <person name="Baker G."/>
            <person name="Powis K."/>
            <person name="Heckel D.G."/>
            <person name="Baxter S.W."/>
        </authorList>
    </citation>
    <scope>NUCLEOTIDE SEQUENCE [LARGE SCALE GENOMIC DNA]</scope>
    <source>
        <strain evidence="2 3">LV</strain>
        <tissue evidence="2">Single pupa</tissue>
    </source>
</reference>
<evidence type="ECO:0000313" key="2">
    <source>
        <dbReference type="EMBL" id="KAG7303795.1"/>
    </source>
</evidence>
<keyword evidence="3" id="KW-1185">Reference proteome</keyword>
<sequence>MRFAQSALSDIQLQNQTQSISEPASHNRLDSPATAADRPEQVCNLRNYNRARRQIASTRNPPVTRGHCSRETRCSLPPPAAFIYCT</sequence>
<feature type="compositionally biased region" description="Polar residues" evidence="1">
    <location>
        <begin position="1"/>
        <end position="24"/>
    </location>
</feature>
<proteinExistence type="predicted"/>
<accession>A0ABQ7QG86</accession>
<protein>
    <submittedName>
        <fullName evidence="2">Uncharacterized protein</fullName>
    </submittedName>
</protein>
<comment type="caution">
    <text evidence="2">The sequence shown here is derived from an EMBL/GenBank/DDBJ whole genome shotgun (WGS) entry which is preliminary data.</text>
</comment>